<keyword evidence="2" id="KW-1185">Reference proteome</keyword>
<organism evidence="1 2">
    <name type="scientific">Eretmocerus hayati</name>
    <dbReference type="NCBI Taxonomy" id="131215"/>
    <lineage>
        <taxon>Eukaryota</taxon>
        <taxon>Metazoa</taxon>
        <taxon>Ecdysozoa</taxon>
        <taxon>Arthropoda</taxon>
        <taxon>Hexapoda</taxon>
        <taxon>Insecta</taxon>
        <taxon>Pterygota</taxon>
        <taxon>Neoptera</taxon>
        <taxon>Endopterygota</taxon>
        <taxon>Hymenoptera</taxon>
        <taxon>Apocrita</taxon>
        <taxon>Proctotrupomorpha</taxon>
        <taxon>Chalcidoidea</taxon>
        <taxon>Aphelinidae</taxon>
        <taxon>Aphelininae</taxon>
        <taxon>Eretmocerus</taxon>
    </lineage>
</organism>
<dbReference type="EMBL" id="CM056743">
    <property type="protein sequence ID" value="KAJ8673911.1"/>
    <property type="molecule type" value="Genomic_DNA"/>
</dbReference>
<evidence type="ECO:0000313" key="2">
    <source>
        <dbReference type="Proteomes" id="UP001239111"/>
    </source>
</evidence>
<proteinExistence type="predicted"/>
<evidence type="ECO:0000313" key="1">
    <source>
        <dbReference type="EMBL" id="KAJ8673911.1"/>
    </source>
</evidence>
<dbReference type="Proteomes" id="UP001239111">
    <property type="component" value="Chromosome 3"/>
</dbReference>
<name>A0ACC2NRZ5_9HYME</name>
<reference evidence="1" key="1">
    <citation type="submission" date="2023-04" db="EMBL/GenBank/DDBJ databases">
        <title>A chromosome-level genome assembly of the parasitoid wasp Eretmocerus hayati.</title>
        <authorList>
            <person name="Zhong Y."/>
            <person name="Liu S."/>
            <person name="Liu Y."/>
        </authorList>
    </citation>
    <scope>NUCLEOTIDE SEQUENCE</scope>
    <source>
        <strain evidence="1">ZJU_SS_LIU_2023</strain>
    </source>
</reference>
<gene>
    <name evidence="1" type="ORF">QAD02_005173</name>
</gene>
<sequence>MYPFSYKAIENGTLFSVEISLDMLNNLAYVELDEPDLRYHYYTTLLAIDLTSGAVPKLDLPAISKNERKRMNTIIDYKGLNLILRDPSVCSDHMPRCKLTFNRRGERVGGPVSFPIEDGYLRNFPRVVESEDEGTLVIQETTERDEGYRYKSIYIDDTGNTAILHQSSYFPSMFSDSDDLYLVCAYTNYSFEEVNCAQYDWKLNETIALKFSLKDLNGGGNVLYVELVASMAKTKILVAYTEFRGDVFPKSEYTFVSSITSDGKVLEITQLFDDLDTKCYNSTLPAIIEVGDQFCFYISYKTQPDSNVLRHCQYPPLYVNIKCISKSDL</sequence>
<protein>
    <submittedName>
        <fullName evidence="1">Uncharacterized protein</fullName>
    </submittedName>
</protein>
<comment type="caution">
    <text evidence="1">The sequence shown here is derived from an EMBL/GenBank/DDBJ whole genome shotgun (WGS) entry which is preliminary data.</text>
</comment>
<accession>A0ACC2NRZ5</accession>